<accession>A0A9Q8FCS0</accession>
<name>A0A9Q8FCS0_KLEPN</name>
<dbReference type="AlphaFoldDB" id="A0A9Q8FCS0"/>
<organism evidence="1 2">
    <name type="scientific">Klebsiella pneumoniae</name>
    <dbReference type="NCBI Taxonomy" id="573"/>
    <lineage>
        <taxon>Bacteria</taxon>
        <taxon>Pseudomonadati</taxon>
        <taxon>Pseudomonadota</taxon>
        <taxon>Gammaproteobacteria</taxon>
        <taxon>Enterobacterales</taxon>
        <taxon>Enterobacteriaceae</taxon>
        <taxon>Klebsiella/Raoultella group</taxon>
        <taxon>Klebsiella</taxon>
        <taxon>Klebsiella pneumoniae complex</taxon>
    </lineage>
</organism>
<protein>
    <submittedName>
        <fullName evidence="1">Uncharacterized protein</fullName>
    </submittedName>
</protein>
<evidence type="ECO:0000313" key="2">
    <source>
        <dbReference type="Proteomes" id="UP000258673"/>
    </source>
</evidence>
<proteinExistence type="predicted"/>
<evidence type="ECO:0000313" key="1">
    <source>
        <dbReference type="EMBL" id="SYH31117.1"/>
    </source>
</evidence>
<dbReference type="EMBL" id="UKUT01000003">
    <property type="protein sequence ID" value="SYH31117.1"/>
    <property type="molecule type" value="Genomic_DNA"/>
</dbReference>
<dbReference type="Proteomes" id="UP000258673">
    <property type="component" value="Unassembled WGS sequence"/>
</dbReference>
<gene>
    <name evidence="1" type="ORF">SAMEA3515122_02009</name>
</gene>
<dbReference type="RefSeq" id="WP_032447851.1">
    <property type="nucleotide sequence ID" value="NZ_CAJZXQ010000001.1"/>
</dbReference>
<comment type="caution">
    <text evidence="1">The sequence shown here is derived from an EMBL/GenBank/DDBJ whole genome shotgun (WGS) entry which is preliminary data.</text>
</comment>
<sequence length="59" mass="6813">MIKINIWYDADSTVSLPELLSINIERDSFENQSDLDNYIIDYLMNNGCGGKTNLTWQIL</sequence>
<reference evidence="1 2" key="1">
    <citation type="submission" date="2018-08" db="EMBL/GenBank/DDBJ databases">
        <authorList>
            <consortium name="Pathogen Informatics"/>
        </authorList>
    </citation>
    <scope>NUCLEOTIDE SEQUENCE [LARGE SCALE GENOMIC DNA]</scope>
    <source>
        <strain evidence="1 2">EuSCAPE_IT093</strain>
    </source>
</reference>